<organism evidence="3 4">
    <name type="scientific">Viridibacterium curvum</name>
    <dbReference type="NCBI Taxonomy" id="1101404"/>
    <lineage>
        <taxon>Bacteria</taxon>
        <taxon>Pseudomonadati</taxon>
        <taxon>Pseudomonadota</taxon>
        <taxon>Betaproteobacteria</taxon>
        <taxon>Rhodocyclales</taxon>
        <taxon>Rhodocyclaceae</taxon>
        <taxon>Viridibacterium</taxon>
    </lineage>
</organism>
<proteinExistence type="predicted"/>
<dbReference type="Proteomes" id="UP001500547">
    <property type="component" value="Unassembled WGS sequence"/>
</dbReference>
<dbReference type="InterPro" id="IPR039567">
    <property type="entry name" value="Gly-zipper"/>
</dbReference>
<feature type="domain" description="Glycine zipper" evidence="2">
    <location>
        <begin position="35"/>
        <end position="79"/>
    </location>
</feature>
<feature type="signal peptide" evidence="1">
    <location>
        <begin position="1"/>
        <end position="20"/>
    </location>
</feature>
<evidence type="ECO:0000313" key="3">
    <source>
        <dbReference type="EMBL" id="GAA5158664.1"/>
    </source>
</evidence>
<dbReference type="Pfam" id="PF13488">
    <property type="entry name" value="Gly-zipper_Omp"/>
    <property type="match status" value="1"/>
</dbReference>
<feature type="chain" id="PRO_5047281769" description="Glycine zipper domain-containing protein" evidence="1">
    <location>
        <begin position="21"/>
        <end position="220"/>
    </location>
</feature>
<evidence type="ECO:0000313" key="4">
    <source>
        <dbReference type="Proteomes" id="UP001500547"/>
    </source>
</evidence>
<keyword evidence="1" id="KW-0732">Signal</keyword>
<protein>
    <recommendedName>
        <fullName evidence="2">Glycine zipper domain-containing protein</fullName>
    </recommendedName>
</protein>
<name>A0ABP9QAX4_9RHOO</name>
<gene>
    <name evidence="3" type="ORF">GCM10025770_03500</name>
</gene>
<accession>A0ABP9QAX4</accession>
<sequence>MNLRPAALALCLPAAALLQAGCAELNTKTGSTALGAAIGCVAGAATAKLTKNDAALGCAAGAVVGGAVGYMRARNLEVEEAKTATNQVAADVPGAKATPVQTQSIQVLDKQTKKTETVQAFRTVSVDIPLNQLDTNEGKAAMRKLEAYAAKTADTRADTIEFQVANPPARGARAVKVTQKESIEVAGKGKVKRVEVIDPQVPAGFQRVTIEAKNQSHIEV</sequence>
<comment type="caution">
    <text evidence="3">The sequence shown here is derived from an EMBL/GenBank/DDBJ whole genome shotgun (WGS) entry which is preliminary data.</text>
</comment>
<reference evidence="4" key="1">
    <citation type="journal article" date="2019" name="Int. J. Syst. Evol. Microbiol.">
        <title>The Global Catalogue of Microorganisms (GCM) 10K type strain sequencing project: providing services to taxonomists for standard genome sequencing and annotation.</title>
        <authorList>
            <consortium name="The Broad Institute Genomics Platform"/>
            <consortium name="The Broad Institute Genome Sequencing Center for Infectious Disease"/>
            <person name="Wu L."/>
            <person name="Ma J."/>
        </authorList>
    </citation>
    <scope>NUCLEOTIDE SEQUENCE [LARGE SCALE GENOMIC DNA]</scope>
    <source>
        <strain evidence="4">JCM 18715</strain>
    </source>
</reference>
<evidence type="ECO:0000256" key="1">
    <source>
        <dbReference type="SAM" id="SignalP"/>
    </source>
</evidence>
<evidence type="ECO:0000259" key="2">
    <source>
        <dbReference type="Pfam" id="PF13488"/>
    </source>
</evidence>
<dbReference type="RefSeq" id="WP_345531106.1">
    <property type="nucleotide sequence ID" value="NZ_BAABLD010000002.1"/>
</dbReference>
<keyword evidence="4" id="KW-1185">Reference proteome</keyword>
<dbReference type="EMBL" id="BAABLD010000002">
    <property type="protein sequence ID" value="GAA5158664.1"/>
    <property type="molecule type" value="Genomic_DNA"/>
</dbReference>